<evidence type="ECO:0000259" key="15">
    <source>
        <dbReference type="SMART" id="SM00904"/>
    </source>
</evidence>
<evidence type="ECO:0000256" key="9">
    <source>
        <dbReference type="ARBA" id="ARBA00022741"/>
    </source>
</evidence>
<proteinExistence type="inferred from homology"/>
<dbReference type="GO" id="GO:0009231">
    <property type="term" value="P:riboflavin biosynthetic process"/>
    <property type="evidence" value="ECO:0007669"/>
    <property type="project" value="InterPro"/>
</dbReference>
<dbReference type="Proteomes" id="UP000070700">
    <property type="component" value="Unassembled WGS sequence"/>
</dbReference>
<comment type="similarity">
    <text evidence="3">Belongs to the flavokinase family.</text>
</comment>
<dbReference type="EMBL" id="KQ947424">
    <property type="protein sequence ID" value="KUJ12497.1"/>
    <property type="molecule type" value="Genomic_DNA"/>
</dbReference>
<dbReference type="PANTHER" id="PTHR22749">
    <property type="entry name" value="RIBOFLAVIN KINASE/FMN ADENYLYLTRANSFERASE"/>
    <property type="match status" value="1"/>
</dbReference>
<dbReference type="SUPFAM" id="SSF82114">
    <property type="entry name" value="Riboflavin kinase-like"/>
    <property type="match status" value="1"/>
</dbReference>
<dbReference type="GO" id="GO:0009398">
    <property type="term" value="P:FMN biosynthetic process"/>
    <property type="evidence" value="ECO:0007669"/>
    <property type="project" value="UniProtKB-UniPathway"/>
</dbReference>
<feature type="domain" description="Riboflavin kinase" evidence="15">
    <location>
        <begin position="19"/>
        <end position="188"/>
    </location>
</feature>
<dbReference type="EC" id="2.7.1.26" evidence="4"/>
<keyword evidence="8" id="KW-0808">Transferase</keyword>
<gene>
    <name evidence="16" type="ORF">LY89DRAFT_785843</name>
</gene>
<dbReference type="AlphaFoldDB" id="A0A194WY21"/>
<evidence type="ECO:0000256" key="2">
    <source>
        <dbReference type="ARBA" id="ARBA00005201"/>
    </source>
</evidence>
<dbReference type="Pfam" id="PF01687">
    <property type="entry name" value="Flavokinase"/>
    <property type="match status" value="1"/>
</dbReference>
<dbReference type="SMART" id="SM00904">
    <property type="entry name" value="Flavokinase"/>
    <property type="match status" value="1"/>
</dbReference>
<dbReference type="OrthoDB" id="276388at2759"/>
<keyword evidence="11" id="KW-0067">ATP-binding</keyword>
<keyword evidence="9" id="KW-0547">Nucleotide-binding</keyword>
<sequence length="216" mass="23674">MRRPDAPRPEIIGDDSGPTKPFPLRMGGQVVQGFGRGSKELGIPTANLPVDTAPWIASADSGVYFGWSSIQLPPDHPSLSPSGPEISSTTFPTTVPYPSAAVQVPPAKQKEGWRIYPMVMSIGFNPFYGNTVRSAEVHVMHGFGRDFYGCEMRVVVLGYIRPEYDYESLGKLVEDIGCDIEVTGRSLGRERWGNREAGVDGWLWGEEEEGRGESVL</sequence>
<comment type="catalytic activity">
    <reaction evidence="13">
        <text>riboflavin + ATP = FMN + ADP + H(+)</text>
        <dbReference type="Rhea" id="RHEA:14357"/>
        <dbReference type="ChEBI" id="CHEBI:15378"/>
        <dbReference type="ChEBI" id="CHEBI:30616"/>
        <dbReference type="ChEBI" id="CHEBI:57986"/>
        <dbReference type="ChEBI" id="CHEBI:58210"/>
        <dbReference type="ChEBI" id="CHEBI:456216"/>
        <dbReference type="EC" id="2.7.1.26"/>
    </reaction>
</comment>
<keyword evidence="17" id="KW-1185">Reference proteome</keyword>
<evidence type="ECO:0000256" key="6">
    <source>
        <dbReference type="ARBA" id="ARBA00022630"/>
    </source>
</evidence>
<reference evidence="16 17" key="1">
    <citation type="submission" date="2015-10" db="EMBL/GenBank/DDBJ databases">
        <title>Full genome of DAOMC 229536 Phialocephala scopiformis, a fungal endophyte of spruce producing the potent anti-insectan compound rugulosin.</title>
        <authorList>
            <consortium name="DOE Joint Genome Institute"/>
            <person name="Walker A.K."/>
            <person name="Frasz S.L."/>
            <person name="Seifert K.A."/>
            <person name="Miller J.D."/>
            <person name="Mondo S.J."/>
            <person name="Labutti K."/>
            <person name="Lipzen A."/>
            <person name="Dockter R."/>
            <person name="Kennedy M."/>
            <person name="Grigoriev I.V."/>
            <person name="Spatafora J.W."/>
        </authorList>
    </citation>
    <scope>NUCLEOTIDE SEQUENCE [LARGE SCALE GENOMIC DNA]</scope>
    <source>
        <strain evidence="16 17">CBS 120377</strain>
    </source>
</reference>
<evidence type="ECO:0000256" key="12">
    <source>
        <dbReference type="ARBA" id="ARBA00029960"/>
    </source>
</evidence>
<accession>A0A194WY21</accession>
<dbReference type="InterPro" id="IPR023465">
    <property type="entry name" value="Riboflavin_kinase_dom_sf"/>
</dbReference>
<dbReference type="GO" id="GO:0005739">
    <property type="term" value="C:mitochondrion"/>
    <property type="evidence" value="ECO:0007669"/>
    <property type="project" value="TreeGrafter"/>
</dbReference>
<evidence type="ECO:0000256" key="14">
    <source>
        <dbReference type="SAM" id="MobiDB-lite"/>
    </source>
</evidence>
<dbReference type="GO" id="GO:0008531">
    <property type="term" value="F:riboflavin kinase activity"/>
    <property type="evidence" value="ECO:0007669"/>
    <property type="project" value="UniProtKB-EC"/>
</dbReference>
<name>A0A194WY21_MOLSC</name>
<dbReference type="InterPro" id="IPR023468">
    <property type="entry name" value="Riboflavin_kinase"/>
</dbReference>
<comment type="pathway">
    <text evidence="2">Cofactor biosynthesis; FMN biosynthesis; FMN from riboflavin (ATP route): step 1/1.</text>
</comment>
<evidence type="ECO:0000313" key="17">
    <source>
        <dbReference type="Proteomes" id="UP000070700"/>
    </source>
</evidence>
<evidence type="ECO:0000313" key="16">
    <source>
        <dbReference type="EMBL" id="KUJ12497.1"/>
    </source>
</evidence>
<dbReference type="STRING" id="149040.A0A194WY21"/>
<organism evidence="16 17">
    <name type="scientific">Mollisia scopiformis</name>
    <name type="common">Conifer needle endophyte fungus</name>
    <name type="synonym">Phialocephala scopiformis</name>
    <dbReference type="NCBI Taxonomy" id="149040"/>
    <lineage>
        <taxon>Eukaryota</taxon>
        <taxon>Fungi</taxon>
        <taxon>Dikarya</taxon>
        <taxon>Ascomycota</taxon>
        <taxon>Pezizomycotina</taxon>
        <taxon>Leotiomycetes</taxon>
        <taxon>Helotiales</taxon>
        <taxon>Mollisiaceae</taxon>
        <taxon>Mollisia</taxon>
    </lineage>
</organism>
<evidence type="ECO:0000256" key="13">
    <source>
        <dbReference type="ARBA" id="ARBA00047880"/>
    </source>
</evidence>
<comment type="function">
    <text evidence="1">Catalyzes the phosphorylation of riboflavin (vitamin B2) to form flavin mononucleotide (FMN) coenzyme.</text>
</comment>
<dbReference type="InterPro" id="IPR015865">
    <property type="entry name" value="Riboflavin_kinase_bac/euk"/>
</dbReference>
<keyword evidence="10 16" id="KW-0418">Kinase</keyword>
<dbReference type="RefSeq" id="XP_018066852.1">
    <property type="nucleotide sequence ID" value="XM_018222929.1"/>
</dbReference>
<dbReference type="Gene3D" id="2.40.30.30">
    <property type="entry name" value="Riboflavin kinase-like"/>
    <property type="match status" value="1"/>
</dbReference>
<dbReference type="PANTHER" id="PTHR22749:SF6">
    <property type="entry name" value="RIBOFLAVIN KINASE"/>
    <property type="match status" value="1"/>
</dbReference>
<keyword evidence="7" id="KW-0288">FMN</keyword>
<evidence type="ECO:0000256" key="4">
    <source>
        <dbReference type="ARBA" id="ARBA00012105"/>
    </source>
</evidence>
<dbReference type="KEGG" id="psco:LY89DRAFT_785843"/>
<feature type="region of interest" description="Disordered" evidence="14">
    <location>
        <begin position="1"/>
        <end position="25"/>
    </location>
</feature>
<keyword evidence="6" id="KW-0285">Flavoprotein</keyword>
<evidence type="ECO:0000256" key="8">
    <source>
        <dbReference type="ARBA" id="ARBA00022679"/>
    </source>
</evidence>
<dbReference type="UniPathway" id="UPA00276">
    <property type="reaction ID" value="UER00406"/>
</dbReference>
<evidence type="ECO:0000256" key="10">
    <source>
        <dbReference type="ARBA" id="ARBA00022777"/>
    </source>
</evidence>
<protein>
    <recommendedName>
        <fullName evidence="5">Riboflavin kinase</fullName>
        <ecNumber evidence="4">2.7.1.26</ecNumber>
    </recommendedName>
    <alternativeName>
        <fullName evidence="12">Flavin mononucleotide kinase 1</fullName>
    </alternativeName>
</protein>
<evidence type="ECO:0000256" key="3">
    <source>
        <dbReference type="ARBA" id="ARBA00010108"/>
    </source>
</evidence>
<evidence type="ECO:0000256" key="1">
    <source>
        <dbReference type="ARBA" id="ARBA00003572"/>
    </source>
</evidence>
<evidence type="ECO:0000256" key="11">
    <source>
        <dbReference type="ARBA" id="ARBA00022840"/>
    </source>
</evidence>
<dbReference type="InParanoid" id="A0A194WY21"/>
<dbReference type="FunCoup" id="A0A194WY21">
    <property type="interactions" value="401"/>
</dbReference>
<dbReference type="GO" id="GO:0005524">
    <property type="term" value="F:ATP binding"/>
    <property type="evidence" value="ECO:0007669"/>
    <property type="project" value="UniProtKB-KW"/>
</dbReference>
<evidence type="ECO:0000256" key="5">
    <source>
        <dbReference type="ARBA" id="ARBA00017394"/>
    </source>
</evidence>
<evidence type="ECO:0000256" key="7">
    <source>
        <dbReference type="ARBA" id="ARBA00022643"/>
    </source>
</evidence>
<dbReference type="GeneID" id="28832655"/>